<dbReference type="AlphaFoldDB" id="A0A3S5XYA7"/>
<reference evidence="1 2" key="1">
    <citation type="submission" date="2017-10" db="EMBL/GenBank/DDBJ databases">
        <title>Complete Genome Sequence of Mesoplasma entomophilum.</title>
        <authorList>
            <person name="Knight T.F."/>
            <person name="Citino T."/>
            <person name="Rubinstein R."/>
            <person name="Neuschaefer Z."/>
        </authorList>
    </citation>
    <scope>NUCLEOTIDE SEQUENCE [LARGE SCALE GENOMIC DNA]</scope>
    <source>
        <strain evidence="1 2">TAC</strain>
    </source>
</reference>
<evidence type="ECO:0000313" key="1">
    <source>
        <dbReference type="EMBL" id="ATQ35213.1"/>
    </source>
</evidence>
<keyword evidence="2" id="KW-1185">Reference proteome</keyword>
<name>A0A3S5XYA7_9MOLU</name>
<protein>
    <submittedName>
        <fullName evidence="1">Uncharacterized protein</fullName>
    </submittedName>
</protein>
<evidence type="ECO:0000313" key="2">
    <source>
        <dbReference type="Proteomes" id="UP000232226"/>
    </source>
</evidence>
<gene>
    <name evidence="1" type="ORF">CS528_00250</name>
</gene>
<proteinExistence type="predicted"/>
<dbReference type="KEGG" id="ment:CS528_00250"/>
<organism evidence="1 2">
    <name type="scientific">Mesoplasma entomophilum</name>
    <dbReference type="NCBI Taxonomy" id="2149"/>
    <lineage>
        <taxon>Bacteria</taxon>
        <taxon>Bacillati</taxon>
        <taxon>Mycoplasmatota</taxon>
        <taxon>Mollicutes</taxon>
        <taxon>Entomoplasmatales</taxon>
        <taxon>Entomoplasmataceae</taxon>
        <taxon>Mesoplasma</taxon>
    </lineage>
</organism>
<sequence>MKNKEFEVVNRLGGKPVNIYLNDEVLIMEELFEKKYNQKPNRSKIYKEYLKKQLGDELLIKANEFDKSRCDCCRESYSLVKKQMYLCNEKANKRTCIICDDCITKNRSF</sequence>
<accession>A0A3S5XYA7</accession>
<dbReference type="EMBL" id="CP024411">
    <property type="protein sequence ID" value="ATQ35213.1"/>
    <property type="molecule type" value="Genomic_DNA"/>
</dbReference>
<dbReference type="RefSeq" id="WP_099650912.1">
    <property type="nucleotide sequence ID" value="NZ_CP024411.1"/>
</dbReference>
<dbReference type="Proteomes" id="UP000232226">
    <property type="component" value="Chromosome"/>
</dbReference>